<evidence type="ECO:0000256" key="9">
    <source>
        <dbReference type="ARBA" id="ARBA00023065"/>
    </source>
</evidence>
<evidence type="ECO:0000256" key="3">
    <source>
        <dbReference type="ARBA" id="ARBA00022448"/>
    </source>
</evidence>
<dbReference type="GO" id="GO:0009279">
    <property type="term" value="C:cell outer membrane"/>
    <property type="evidence" value="ECO:0007669"/>
    <property type="project" value="UniProtKB-SubCell"/>
</dbReference>
<dbReference type="GO" id="GO:0015344">
    <property type="term" value="F:siderophore uptake transmembrane transporter activity"/>
    <property type="evidence" value="ECO:0007669"/>
    <property type="project" value="TreeGrafter"/>
</dbReference>
<dbReference type="Gene3D" id="2.170.130.10">
    <property type="entry name" value="TonB-dependent receptor, plug domain"/>
    <property type="match status" value="1"/>
</dbReference>
<dbReference type="PROSITE" id="PS01156">
    <property type="entry name" value="TONB_DEPENDENT_REC_2"/>
    <property type="match status" value="1"/>
</dbReference>
<protein>
    <submittedName>
        <fullName evidence="20">TonB-dependent siderophore receptor</fullName>
    </submittedName>
</protein>
<dbReference type="InterPro" id="IPR039426">
    <property type="entry name" value="TonB-dep_rcpt-like"/>
</dbReference>
<comment type="similarity">
    <text evidence="2 14 16">Belongs to the TonB-dependent receptor family.</text>
</comment>
<evidence type="ECO:0000313" key="21">
    <source>
        <dbReference type="Proteomes" id="UP000321933"/>
    </source>
</evidence>
<evidence type="ECO:0000256" key="17">
    <source>
        <dbReference type="SAM" id="SignalP"/>
    </source>
</evidence>
<feature type="short sequence motif" description="TonB C-terminal box" evidence="15">
    <location>
        <begin position="692"/>
        <end position="709"/>
    </location>
</feature>
<evidence type="ECO:0000256" key="14">
    <source>
        <dbReference type="PROSITE-ProRule" id="PRU01360"/>
    </source>
</evidence>
<dbReference type="Gene3D" id="2.40.170.20">
    <property type="entry name" value="TonB-dependent receptor, beta-barrel domain"/>
    <property type="match status" value="1"/>
</dbReference>
<dbReference type="PANTHER" id="PTHR32552:SF74">
    <property type="entry name" value="HYDROXAMATE SIDEROPHORE RECEPTOR FHUE"/>
    <property type="match status" value="1"/>
</dbReference>
<dbReference type="InterPro" id="IPR010917">
    <property type="entry name" value="TonB_rcpt_CS"/>
</dbReference>
<keyword evidence="9" id="KW-0406">Ion transport</keyword>
<evidence type="ECO:0000259" key="18">
    <source>
        <dbReference type="Pfam" id="PF00593"/>
    </source>
</evidence>
<keyword evidence="13 14" id="KW-0998">Cell outer membrane</keyword>
<dbReference type="CDD" id="cd01347">
    <property type="entry name" value="ligand_gated_channel"/>
    <property type="match status" value="1"/>
</dbReference>
<evidence type="ECO:0000256" key="7">
    <source>
        <dbReference type="ARBA" id="ARBA00022729"/>
    </source>
</evidence>
<keyword evidence="3 14" id="KW-0813">Transport</keyword>
<keyword evidence="8" id="KW-0408">Iron</keyword>
<dbReference type="InterPro" id="IPR037066">
    <property type="entry name" value="Plug_dom_sf"/>
</dbReference>
<reference evidence="20 21" key="1">
    <citation type="submission" date="2019-08" db="EMBL/GenBank/DDBJ databases">
        <title>Parahaliea maris sp. nov., isolated from the surface seawater.</title>
        <authorList>
            <person name="Liu Y."/>
        </authorList>
    </citation>
    <scope>NUCLEOTIDE SEQUENCE [LARGE SCALE GENOMIC DNA]</scope>
    <source>
        <strain evidence="20 21">S2-26</strain>
    </source>
</reference>
<accession>A0A5C8ZVM3</accession>
<dbReference type="AlphaFoldDB" id="A0A5C8ZVM3"/>
<feature type="signal peptide" evidence="17">
    <location>
        <begin position="1"/>
        <end position="26"/>
    </location>
</feature>
<dbReference type="Pfam" id="PF00593">
    <property type="entry name" value="TonB_dep_Rec_b-barrel"/>
    <property type="match status" value="1"/>
</dbReference>
<keyword evidence="6 14" id="KW-0812">Transmembrane</keyword>
<dbReference type="Proteomes" id="UP000321933">
    <property type="component" value="Unassembled WGS sequence"/>
</dbReference>
<dbReference type="InterPro" id="IPR000531">
    <property type="entry name" value="Beta-barrel_TonB"/>
</dbReference>
<evidence type="ECO:0000256" key="11">
    <source>
        <dbReference type="ARBA" id="ARBA00023136"/>
    </source>
</evidence>
<evidence type="ECO:0000256" key="15">
    <source>
        <dbReference type="PROSITE-ProRule" id="PRU10144"/>
    </source>
</evidence>
<evidence type="ECO:0000313" key="20">
    <source>
        <dbReference type="EMBL" id="TXS91632.1"/>
    </source>
</evidence>
<evidence type="ECO:0000256" key="4">
    <source>
        <dbReference type="ARBA" id="ARBA00022452"/>
    </source>
</evidence>
<gene>
    <name evidence="20" type="ORF">FVW59_10725</name>
</gene>
<evidence type="ECO:0000256" key="1">
    <source>
        <dbReference type="ARBA" id="ARBA00004571"/>
    </source>
</evidence>
<dbReference type="PROSITE" id="PS52016">
    <property type="entry name" value="TONB_DEPENDENT_REC_3"/>
    <property type="match status" value="1"/>
</dbReference>
<dbReference type="SUPFAM" id="SSF56935">
    <property type="entry name" value="Porins"/>
    <property type="match status" value="1"/>
</dbReference>
<evidence type="ECO:0000256" key="8">
    <source>
        <dbReference type="ARBA" id="ARBA00023004"/>
    </source>
</evidence>
<keyword evidence="7 17" id="KW-0732">Signal</keyword>
<evidence type="ECO:0000256" key="16">
    <source>
        <dbReference type="RuleBase" id="RU003357"/>
    </source>
</evidence>
<dbReference type="OrthoDB" id="8663017at2"/>
<dbReference type="GO" id="GO:0038023">
    <property type="term" value="F:signaling receptor activity"/>
    <property type="evidence" value="ECO:0007669"/>
    <property type="project" value="InterPro"/>
</dbReference>
<keyword evidence="12 20" id="KW-0675">Receptor</keyword>
<organism evidence="20 21">
    <name type="scientific">Parahaliea aestuarii</name>
    <dbReference type="NCBI Taxonomy" id="1852021"/>
    <lineage>
        <taxon>Bacteria</taxon>
        <taxon>Pseudomonadati</taxon>
        <taxon>Pseudomonadota</taxon>
        <taxon>Gammaproteobacteria</taxon>
        <taxon>Cellvibrionales</taxon>
        <taxon>Halieaceae</taxon>
        <taxon>Parahaliea</taxon>
    </lineage>
</organism>
<evidence type="ECO:0000256" key="12">
    <source>
        <dbReference type="ARBA" id="ARBA00023170"/>
    </source>
</evidence>
<comment type="caution">
    <text evidence="20">The sequence shown here is derived from an EMBL/GenBank/DDBJ whole genome shotgun (WGS) entry which is preliminary data.</text>
</comment>
<keyword evidence="21" id="KW-1185">Reference proteome</keyword>
<keyword evidence="11 14" id="KW-0472">Membrane</keyword>
<proteinExistence type="inferred from homology"/>
<dbReference type="InterPro" id="IPR012910">
    <property type="entry name" value="Plug_dom"/>
</dbReference>
<evidence type="ECO:0000256" key="13">
    <source>
        <dbReference type="ARBA" id="ARBA00023237"/>
    </source>
</evidence>
<evidence type="ECO:0000256" key="5">
    <source>
        <dbReference type="ARBA" id="ARBA00022496"/>
    </source>
</evidence>
<name>A0A5C8ZVM3_9GAMM</name>
<keyword evidence="4 14" id="KW-1134">Transmembrane beta strand</keyword>
<keyword evidence="5" id="KW-0410">Iron transport</keyword>
<dbReference type="Pfam" id="PF07715">
    <property type="entry name" value="Plug"/>
    <property type="match status" value="1"/>
</dbReference>
<sequence>MKKPLPVAISSAILASSVLTTPAALAQSASANSLEEMIITAIREDRKSRGATGLDLSIYETPQSLTIINAETIEEFGLTNINTMLKMATGVNVDSTETDRTSYSARGFDITSMHIDGVGMPFGNLIVGDIDTVVYENVEIIRGSNGLITGLGNPSGTINYVRKRPTNELESSVKLTGGSWDNQRAEVDVSVPLTESGSWAARAVLAYQDSDSWLDHYSNNRQVAYVVVDGQLTDNLTLAAGYTHQDNNSDGVLWGAVPALYNDGTAIDYDESTSTSMDWTYWDTQSDELFAELGWQISDNWRLTTSARQTDYEDNSEIFYVYTNTGVGLDPETGLGLFGYPGKYADERDSLVLDASLNGTFEAWGQQHQLQFGYSSASSESEGLSYAALSGFDMMPAFPGWSGREVSRPNFAAPIIAAEQDIDLDRLYGSLMLALTSNFNLILGASAVDYTNDGVSYGVSTSSTEDGTNPYIGFTWEILDGLNAYGSYSDIYQPQYVQGENLSPLGSAEGKSYEVGLKKAFSNNTLLTLAVFSTEQSNLEEFKEYGDGDGIDDTDYSDDFDYSIYRGIDVESEGVEIELAGQLTDELSVQAGYTHLSLEDENGDEARTFIPRNTFKLLMSWNPQALPDLKMGLSTRWQDDIYFDSAYGRIKQDSYVVVGGYASYAITDGLSLSLNVDNITDEDYFSSVKYEQVFYAAPRSVNVSASWQF</sequence>
<evidence type="ECO:0000256" key="2">
    <source>
        <dbReference type="ARBA" id="ARBA00009810"/>
    </source>
</evidence>
<dbReference type="InterPro" id="IPR010105">
    <property type="entry name" value="TonB_sidphr_rcpt"/>
</dbReference>
<dbReference type="GO" id="GO:0015891">
    <property type="term" value="P:siderophore transport"/>
    <property type="evidence" value="ECO:0007669"/>
    <property type="project" value="InterPro"/>
</dbReference>
<feature type="domain" description="TonB-dependent receptor-like beta-barrel" evidence="18">
    <location>
        <begin position="341"/>
        <end position="679"/>
    </location>
</feature>
<feature type="domain" description="TonB-dependent receptor plug" evidence="19">
    <location>
        <begin position="58"/>
        <end position="157"/>
    </location>
</feature>
<keyword evidence="10 16" id="KW-0798">TonB box</keyword>
<dbReference type="EMBL" id="VRYZ01000004">
    <property type="protein sequence ID" value="TXS91632.1"/>
    <property type="molecule type" value="Genomic_DNA"/>
</dbReference>
<dbReference type="NCBIfam" id="TIGR01783">
    <property type="entry name" value="TonB-siderophor"/>
    <property type="match status" value="1"/>
</dbReference>
<dbReference type="RefSeq" id="WP_148064264.1">
    <property type="nucleotide sequence ID" value="NZ_VRYZ01000004.1"/>
</dbReference>
<comment type="subcellular location">
    <subcellularLocation>
        <location evidence="1 14">Cell outer membrane</location>
        <topology evidence="1 14">Multi-pass membrane protein</topology>
    </subcellularLocation>
</comment>
<dbReference type="InterPro" id="IPR036942">
    <property type="entry name" value="Beta-barrel_TonB_sf"/>
</dbReference>
<dbReference type="PANTHER" id="PTHR32552">
    <property type="entry name" value="FERRICHROME IRON RECEPTOR-RELATED"/>
    <property type="match status" value="1"/>
</dbReference>
<evidence type="ECO:0000256" key="6">
    <source>
        <dbReference type="ARBA" id="ARBA00022692"/>
    </source>
</evidence>
<feature type="chain" id="PRO_5022836649" evidence="17">
    <location>
        <begin position="27"/>
        <end position="709"/>
    </location>
</feature>
<evidence type="ECO:0000259" key="19">
    <source>
        <dbReference type="Pfam" id="PF07715"/>
    </source>
</evidence>
<evidence type="ECO:0000256" key="10">
    <source>
        <dbReference type="ARBA" id="ARBA00023077"/>
    </source>
</evidence>